<name>A0A6J5NLI3_9CAUD</name>
<proteinExistence type="predicted"/>
<sequence>MDRAIESFEKFALLEKKGDLKKLVGLKPKEELTIPDAKKIGVKVANMDGEDKKKYVGIINFLGASCNIYNEIWKNYKRVRDSKKD</sequence>
<reference evidence="1" key="1">
    <citation type="submission" date="2020-04" db="EMBL/GenBank/DDBJ databases">
        <authorList>
            <person name="Chiriac C."/>
            <person name="Salcher M."/>
            <person name="Ghai R."/>
            <person name="Kavagutti S V."/>
        </authorList>
    </citation>
    <scope>NUCLEOTIDE SEQUENCE</scope>
</reference>
<protein>
    <submittedName>
        <fullName evidence="1">Uncharacterized protein</fullName>
    </submittedName>
</protein>
<dbReference type="EMBL" id="LR796670">
    <property type="protein sequence ID" value="CAB4159562.1"/>
    <property type="molecule type" value="Genomic_DNA"/>
</dbReference>
<gene>
    <name evidence="1" type="ORF">UFOVP699_298</name>
</gene>
<accession>A0A6J5NLI3</accession>
<organism evidence="1">
    <name type="scientific">uncultured Caudovirales phage</name>
    <dbReference type="NCBI Taxonomy" id="2100421"/>
    <lineage>
        <taxon>Viruses</taxon>
        <taxon>Duplodnaviria</taxon>
        <taxon>Heunggongvirae</taxon>
        <taxon>Uroviricota</taxon>
        <taxon>Caudoviricetes</taxon>
        <taxon>Peduoviridae</taxon>
        <taxon>Maltschvirus</taxon>
        <taxon>Maltschvirus maltsch</taxon>
    </lineage>
</organism>
<evidence type="ECO:0000313" key="1">
    <source>
        <dbReference type="EMBL" id="CAB4159562.1"/>
    </source>
</evidence>